<evidence type="ECO:0000256" key="1">
    <source>
        <dbReference type="SAM" id="Coils"/>
    </source>
</evidence>
<dbReference type="PROSITE" id="PS51257">
    <property type="entry name" value="PROKAR_LIPOPROTEIN"/>
    <property type="match status" value="1"/>
</dbReference>
<organism evidence="3">
    <name type="scientific">Anaerostipes caccae</name>
    <dbReference type="NCBI Taxonomy" id="105841"/>
    <lineage>
        <taxon>Bacteria</taxon>
        <taxon>Bacillati</taxon>
        <taxon>Bacillota</taxon>
        <taxon>Clostridia</taxon>
        <taxon>Lachnospirales</taxon>
        <taxon>Lachnospiraceae</taxon>
        <taxon>Anaerostipes</taxon>
    </lineage>
</organism>
<protein>
    <recommendedName>
        <fullName evidence="4">Lipoprotein</fullName>
    </recommendedName>
</protein>
<feature type="chain" id="PRO_5038995288" description="Lipoprotein" evidence="2">
    <location>
        <begin position="20"/>
        <end position="292"/>
    </location>
</feature>
<evidence type="ECO:0008006" key="4">
    <source>
        <dbReference type="Google" id="ProtNLM"/>
    </source>
</evidence>
<feature type="signal peptide" evidence="2">
    <location>
        <begin position="1"/>
        <end position="19"/>
    </location>
</feature>
<proteinExistence type="predicted"/>
<reference evidence="3" key="1">
    <citation type="submission" date="2019-11" db="EMBL/GenBank/DDBJ databases">
        <authorList>
            <person name="Feng L."/>
        </authorList>
    </citation>
    <scope>NUCLEOTIDE SEQUENCE</scope>
    <source>
        <strain evidence="3">AcaccaeLFYP115</strain>
    </source>
</reference>
<keyword evidence="1" id="KW-0175">Coiled coil</keyword>
<gene>
    <name evidence="3" type="ORF">ACLFYP115_01214</name>
</gene>
<keyword evidence="2" id="KW-0732">Signal</keyword>
<feature type="coiled-coil region" evidence="1">
    <location>
        <begin position="35"/>
        <end position="62"/>
    </location>
</feature>
<dbReference type="RefSeq" id="WP_006566848.1">
    <property type="nucleotide sequence ID" value="NZ_CACRSQ010000003.1"/>
</dbReference>
<dbReference type="EMBL" id="CACRSQ010000003">
    <property type="protein sequence ID" value="VYS99069.1"/>
    <property type="molecule type" value="Genomic_DNA"/>
</dbReference>
<accession>A0A6N2T133</accession>
<sequence>MRKRMMTLTLFICVSFALSGCGKASKQEIIESEYYQKLQDQNEKLSQDLKRSRAREDSLDKKIKEIHEYTGDQKLAAYKKEVAGSTISKTDFVRIQKGKAYQSFAVTNEPVCNFVKDIVQNSYRIIGLTVTDLREKYHGNIYSYALIDEDNSTYEFKVYGNSYIVFDQIPENVYCFNNASVIGDGLIDAVNVKHYPSYLERLADASLIITDQKLKFNETAVQVSELLRNAKADKKKHDTAKWTEYRFYTQGTLTSLSVSEEGTSFCITDKKGSQKFYTASEKSLSKIKKLLK</sequence>
<evidence type="ECO:0000313" key="3">
    <source>
        <dbReference type="EMBL" id="VYS99069.1"/>
    </source>
</evidence>
<name>A0A6N2T133_9FIRM</name>
<evidence type="ECO:0000256" key="2">
    <source>
        <dbReference type="SAM" id="SignalP"/>
    </source>
</evidence>
<dbReference type="AlphaFoldDB" id="A0A6N2T133"/>